<dbReference type="Pfam" id="PF13187">
    <property type="entry name" value="Fer4_9"/>
    <property type="match status" value="1"/>
</dbReference>
<dbReference type="eggNOG" id="COG1453">
    <property type="taxonomic scope" value="Bacteria"/>
</dbReference>
<accession>A0A084JBY9</accession>
<name>A0A084JBY9_9CLOT</name>
<dbReference type="InterPro" id="IPR053135">
    <property type="entry name" value="AKR2_Oxidoreductase"/>
</dbReference>
<dbReference type="RefSeq" id="WP_035132620.1">
    <property type="nucleotide sequence ID" value="NZ_JPMD01000022.1"/>
</dbReference>
<dbReference type="SUPFAM" id="SSF51430">
    <property type="entry name" value="NAD(P)-linked oxidoreductase"/>
    <property type="match status" value="1"/>
</dbReference>
<sequence length="370" mass="41796">MIYKPYGKTGKMVSALGFGGMRFKDDCSIEEGAEIVRYANSLGINYFDTAPNYCNDRSEDIFGEAFKNMSGEFYVSTKSSLGSEPDADSVRRRIENSLKRLGIDKINFHHMWCIMDLNHYKKVMAKGGPYWGALKAKEEGLIDHLVFSTHASGEEIRIMVEEGYFEGVTLGYNILNFPYRQEGILAAHQHGLGVATMNPLGGGLIPENQEYFSFVKQNQNESVVQAALRFNASHECISVTLSGMGSKEEVKHNVDAVKNLTILKNSQIETLKSSLRQDMNQLCTTCQYCKHCPKGINIPKYMDLYNYYVLKGINGIKEMYELLSKYGDIDFEKDMAPSDCIGCKKCETLCTQKLNIVDRLDWINRNVITK</sequence>
<dbReference type="EMBL" id="JPMD01000022">
    <property type="protein sequence ID" value="KEZ86473.1"/>
    <property type="molecule type" value="Genomic_DNA"/>
</dbReference>
<dbReference type="AlphaFoldDB" id="A0A084JBY9"/>
<dbReference type="Pfam" id="PF00248">
    <property type="entry name" value="Aldo_ket_red"/>
    <property type="match status" value="1"/>
</dbReference>
<dbReference type="PANTHER" id="PTHR43312:SF1">
    <property type="entry name" value="NADP-DEPENDENT OXIDOREDUCTASE DOMAIN-CONTAINING PROTEIN"/>
    <property type="match status" value="1"/>
</dbReference>
<dbReference type="InterPro" id="IPR017896">
    <property type="entry name" value="4Fe4S_Fe-S-bd"/>
</dbReference>
<dbReference type="InterPro" id="IPR036812">
    <property type="entry name" value="NAD(P)_OxRdtase_dom_sf"/>
</dbReference>
<dbReference type="PANTHER" id="PTHR43312">
    <property type="entry name" value="D-THREO-ALDOSE 1-DEHYDROGENASE"/>
    <property type="match status" value="1"/>
</dbReference>
<dbReference type="Proteomes" id="UP000028542">
    <property type="component" value="Unassembled WGS sequence"/>
</dbReference>
<dbReference type="Gene3D" id="3.20.20.100">
    <property type="entry name" value="NADP-dependent oxidoreductase domain"/>
    <property type="match status" value="1"/>
</dbReference>
<dbReference type="CDD" id="cd19096">
    <property type="entry name" value="AKR_Fe-S_oxidoreductase"/>
    <property type="match status" value="1"/>
</dbReference>
<protein>
    <submittedName>
        <fullName evidence="2">Aldo/keto reductase</fullName>
    </submittedName>
</protein>
<evidence type="ECO:0000313" key="2">
    <source>
        <dbReference type="EMBL" id="KEZ86473.1"/>
    </source>
</evidence>
<proteinExistence type="predicted"/>
<evidence type="ECO:0000313" key="3">
    <source>
        <dbReference type="Proteomes" id="UP000028542"/>
    </source>
</evidence>
<organism evidence="2 3">
    <name type="scientific">Clostridium sulfidigenes</name>
    <dbReference type="NCBI Taxonomy" id="318464"/>
    <lineage>
        <taxon>Bacteria</taxon>
        <taxon>Bacillati</taxon>
        <taxon>Bacillota</taxon>
        <taxon>Clostridia</taxon>
        <taxon>Eubacteriales</taxon>
        <taxon>Clostridiaceae</taxon>
        <taxon>Clostridium</taxon>
    </lineage>
</organism>
<dbReference type="STRING" id="318464.IO99_09525"/>
<evidence type="ECO:0000259" key="1">
    <source>
        <dbReference type="PROSITE" id="PS51379"/>
    </source>
</evidence>
<dbReference type="SUPFAM" id="SSF54862">
    <property type="entry name" value="4Fe-4S ferredoxins"/>
    <property type="match status" value="1"/>
</dbReference>
<keyword evidence="3" id="KW-1185">Reference proteome</keyword>
<reference evidence="2 3" key="1">
    <citation type="submission" date="2014-07" db="EMBL/GenBank/DDBJ databases">
        <title>Draft genome of Clostridium sulfidigenes 113A isolated from sediments associated with methane hydrate from Krishna Godavari basin.</title>
        <authorList>
            <person name="Honkalas V.S."/>
            <person name="Dabir A.P."/>
            <person name="Arora P."/>
            <person name="Dhakephalkar P.K."/>
        </authorList>
    </citation>
    <scope>NUCLEOTIDE SEQUENCE [LARGE SCALE GENOMIC DNA]</scope>
    <source>
        <strain evidence="2 3">113A</strain>
    </source>
</reference>
<dbReference type="PROSITE" id="PS51379">
    <property type="entry name" value="4FE4S_FER_2"/>
    <property type="match status" value="1"/>
</dbReference>
<gene>
    <name evidence="2" type="ORF">IO99_09525</name>
</gene>
<feature type="domain" description="4Fe-4S ferredoxin-type" evidence="1">
    <location>
        <begin position="331"/>
        <end position="359"/>
    </location>
</feature>
<dbReference type="InterPro" id="IPR023210">
    <property type="entry name" value="NADP_OxRdtase_dom"/>
</dbReference>
<comment type="caution">
    <text evidence="2">The sequence shown here is derived from an EMBL/GenBank/DDBJ whole genome shotgun (WGS) entry which is preliminary data.</text>
</comment>